<feature type="domain" description="EamA" evidence="8">
    <location>
        <begin position="152"/>
        <end position="288"/>
    </location>
</feature>
<comment type="subcellular location">
    <subcellularLocation>
        <location evidence="1">Cell membrane</location>
        <topology evidence="1">Multi-pass membrane protein</topology>
    </subcellularLocation>
</comment>
<feature type="transmembrane region" description="Helical" evidence="7">
    <location>
        <begin position="212"/>
        <end position="236"/>
    </location>
</feature>
<evidence type="ECO:0000256" key="3">
    <source>
        <dbReference type="ARBA" id="ARBA00022475"/>
    </source>
</evidence>
<feature type="domain" description="EamA" evidence="8">
    <location>
        <begin position="8"/>
        <end position="141"/>
    </location>
</feature>
<keyword evidence="3" id="KW-1003">Cell membrane</keyword>
<keyword evidence="12" id="KW-1185">Reference proteome</keyword>
<keyword evidence="4 7" id="KW-0812">Transmembrane</keyword>
<dbReference type="InterPro" id="IPR050638">
    <property type="entry name" value="AA-Vitamin_Transporters"/>
</dbReference>
<feature type="transmembrane region" description="Helical" evidence="7">
    <location>
        <begin position="181"/>
        <end position="200"/>
    </location>
</feature>
<evidence type="ECO:0000313" key="11">
    <source>
        <dbReference type="Proteomes" id="UP000534578"/>
    </source>
</evidence>
<dbReference type="AlphaFoldDB" id="A0A7W3UJ14"/>
<evidence type="ECO:0000313" key="12">
    <source>
        <dbReference type="Proteomes" id="UP001199710"/>
    </source>
</evidence>
<keyword evidence="5 7" id="KW-1133">Transmembrane helix</keyword>
<dbReference type="InterPro" id="IPR037185">
    <property type="entry name" value="EmrE-like"/>
</dbReference>
<feature type="transmembrane region" description="Helical" evidence="7">
    <location>
        <begin position="125"/>
        <end position="144"/>
    </location>
</feature>
<comment type="caution">
    <text evidence="9">The sequence shown here is derived from an EMBL/GenBank/DDBJ whole genome shotgun (WGS) entry which is preliminary data.</text>
</comment>
<dbReference type="Proteomes" id="UP001199710">
    <property type="component" value="Unassembled WGS sequence"/>
</dbReference>
<feature type="transmembrane region" description="Helical" evidence="7">
    <location>
        <begin position="248"/>
        <end position="267"/>
    </location>
</feature>
<name>A0A7W3UJ14_9LACO</name>
<feature type="transmembrane region" description="Helical" evidence="7">
    <location>
        <begin position="98"/>
        <end position="118"/>
    </location>
</feature>
<dbReference type="SUPFAM" id="SSF103481">
    <property type="entry name" value="Multidrug resistance efflux transporter EmrE"/>
    <property type="match status" value="2"/>
</dbReference>
<feature type="transmembrane region" description="Helical" evidence="7">
    <location>
        <begin position="40"/>
        <end position="57"/>
    </location>
</feature>
<gene>
    <name evidence="9" type="ORF">H5R92_06815</name>
    <name evidence="10" type="ORF">LTY36_01590</name>
</gene>
<feature type="transmembrane region" description="Helical" evidence="7">
    <location>
        <begin position="273"/>
        <end position="290"/>
    </location>
</feature>
<sequence>MKKSNKVLGSILLSLAASIWGGMFVVVKSIVTIIPPVELVWLRYLIAFWALLFYCCLKKIKWHWDWKNGSLIIIAGIIGNTISIVTQETGTWLSSAQLGSVITAATPTFMVIFAWILLHEQITTVKIISLILATVGVISIVGIHPTGSHGLMGIMMLIIAALTWALMSVINKMIDPQYDVLEITTISVLIAICCLTPFVIHNWSGTLSHVNFLAFNIWGSLIYLGVISTATAFVMWNQGLKYLNAASSGLFFLFQPVVGTLLGWLLLHEQITWGFLIGAFLIAGSIWYSIRFS</sequence>
<proteinExistence type="inferred from homology"/>
<dbReference type="RefSeq" id="WP_182578756.1">
    <property type="nucleotide sequence ID" value="NZ_JACIVE010000058.1"/>
</dbReference>
<evidence type="ECO:0000313" key="9">
    <source>
        <dbReference type="EMBL" id="MBB1095890.1"/>
    </source>
</evidence>
<dbReference type="InterPro" id="IPR000620">
    <property type="entry name" value="EamA_dom"/>
</dbReference>
<evidence type="ECO:0000256" key="1">
    <source>
        <dbReference type="ARBA" id="ARBA00004651"/>
    </source>
</evidence>
<protein>
    <submittedName>
        <fullName evidence="9">DMT family transporter</fullName>
    </submittedName>
</protein>
<evidence type="ECO:0000256" key="7">
    <source>
        <dbReference type="SAM" id="Phobius"/>
    </source>
</evidence>
<evidence type="ECO:0000256" key="4">
    <source>
        <dbReference type="ARBA" id="ARBA00022692"/>
    </source>
</evidence>
<reference evidence="10 12" key="2">
    <citation type="submission" date="2021-12" db="EMBL/GenBank/DDBJ databases">
        <title>A phylogenomic analysis of Limosilactobacillus reuteri reveals ancient and stable evolutionary relationships with rodents and birds and zoonotic transmission to humans.</title>
        <authorList>
            <person name="Li F."/>
            <person name="Li X."/>
            <person name="Cheng C."/>
            <person name="Tollenaar S."/>
            <person name="Zhang J.S."/>
            <person name="Simpson D."/>
            <person name="Tasseva G."/>
            <person name="Perez-Munoz M.E."/>
            <person name="Frese S."/>
            <person name="Gaenzle M.G."/>
            <person name="Walter J."/>
            <person name="Zheng J."/>
        </authorList>
    </citation>
    <scope>NUCLEOTIDE SEQUENCE [LARGE SCALE GENOMIC DNA]</scope>
    <source>
        <strain evidence="10 12">BG-MG3-B</strain>
    </source>
</reference>
<dbReference type="Proteomes" id="UP000534578">
    <property type="component" value="Unassembled WGS sequence"/>
</dbReference>
<evidence type="ECO:0000256" key="2">
    <source>
        <dbReference type="ARBA" id="ARBA00007362"/>
    </source>
</evidence>
<dbReference type="EMBL" id="JACIVE010000058">
    <property type="protein sequence ID" value="MBB1095890.1"/>
    <property type="molecule type" value="Genomic_DNA"/>
</dbReference>
<dbReference type="Pfam" id="PF00892">
    <property type="entry name" value="EamA"/>
    <property type="match status" value="2"/>
</dbReference>
<feature type="transmembrane region" description="Helical" evidence="7">
    <location>
        <begin position="150"/>
        <end position="169"/>
    </location>
</feature>
<keyword evidence="6 7" id="KW-0472">Membrane</keyword>
<evidence type="ECO:0000256" key="6">
    <source>
        <dbReference type="ARBA" id="ARBA00023136"/>
    </source>
</evidence>
<evidence type="ECO:0000313" key="10">
    <source>
        <dbReference type="EMBL" id="MCD7129908.1"/>
    </source>
</evidence>
<comment type="similarity">
    <text evidence="2">Belongs to the EamA transporter family.</text>
</comment>
<dbReference type="EMBL" id="JAJPDE010000032">
    <property type="protein sequence ID" value="MCD7129908.1"/>
    <property type="molecule type" value="Genomic_DNA"/>
</dbReference>
<evidence type="ECO:0000256" key="5">
    <source>
        <dbReference type="ARBA" id="ARBA00022989"/>
    </source>
</evidence>
<evidence type="ECO:0000259" key="8">
    <source>
        <dbReference type="Pfam" id="PF00892"/>
    </source>
</evidence>
<dbReference type="GO" id="GO:0005886">
    <property type="term" value="C:plasma membrane"/>
    <property type="evidence" value="ECO:0007669"/>
    <property type="project" value="UniProtKB-SubCell"/>
</dbReference>
<feature type="transmembrane region" description="Helical" evidence="7">
    <location>
        <begin position="12"/>
        <end position="34"/>
    </location>
</feature>
<dbReference type="PANTHER" id="PTHR32322:SF18">
    <property type="entry name" value="S-ADENOSYLMETHIONINE_S-ADENOSYLHOMOCYSTEINE TRANSPORTER"/>
    <property type="match status" value="1"/>
</dbReference>
<organism evidence="9 11">
    <name type="scientific">Limosilactobacillus agrestis</name>
    <dbReference type="NCBI Taxonomy" id="2759748"/>
    <lineage>
        <taxon>Bacteria</taxon>
        <taxon>Bacillati</taxon>
        <taxon>Bacillota</taxon>
        <taxon>Bacilli</taxon>
        <taxon>Lactobacillales</taxon>
        <taxon>Lactobacillaceae</taxon>
        <taxon>Limosilactobacillus</taxon>
    </lineage>
</organism>
<dbReference type="PANTHER" id="PTHR32322">
    <property type="entry name" value="INNER MEMBRANE TRANSPORTER"/>
    <property type="match status" value="1"/>
</dbReference>
<feature type="transmembrane region" description="Helical" evidence="7">
    <location>
        <begin position="69"/>
        <end position="86"/>
    </location>
</feature>
<accession>A0A7W3UJ14</accession>
<reference evidence="9 11" key="1">
    <citation type="submission" date="2020-07" db="EMBL/GenBank/DDBJ databases">
        <title>Description of Limosilactobacillus balticus sp. nov., Limosilactobacillus agrestis sp. nov., Limosilactobacillus albertensis sp. nov., Limosilactobacillus rudii sp. nov., Limosilactobacillus fastidiosus sp. nov., five novel Limosilactobacillus species isolated from the vertebrate gastrointestinal tract, and proposal of 6 subspecies of Limosilactobacillus reuteri adapted to the gastrointestinal tract of specific vertebrate hosts.</title>
        <authorList>
            <person name="Li F."/>
            <person name="Cheng C."/>
            <person name="Zheng J."/>
            <person name="Quevedo R.M."/>
            <person name="Li J."/>
            <person name="Roos S."/>
            <person name="Gaenzle M.G."/>
            <person name="Walter J."/>
        </authorList>
    </citation>
    <scope>NUCLEOTIDE SEQUENCE [LARGE SCALE GENOMIC DNA]</scope>
    <source>
        <strain evidence="9 11">BG-MG3-A</strain>
    </source>
</reference>